<protein>
    <submittedName>
        <fullName evidence="2">Uncharacterized protein</fullName>
    </submittedName>
</protein>
<name>A0AA37LST1_9PEZI</name>
<evidence type="ECO:0000313" key="3">
    <source>
        <dbReference type="Proteomes" id="UP001055172"/>
    </source>
</evidence>
<keyword evidence="3" id="KW-1185">Reference proteome</keyword>
<dbReference type="AlphaFoldDB" id="A0AA37LST1"/>
<comment type="caution">
    <text evidence="2">The sequence shown here is derived from an EMBL/GenBank/DDBJ whole genome shotgun (WGS) entry which is preliminary data.</text>
</comment>
<accession>A0AA37LST1</accession>
<evidence type="ECO:0000256" key="1">
    <source>
        <dbReference type="SAM" id="Coils"/>
    </source>
</evidence>
<dbReference type="EMBL" id="BPPX01000010">
    <property type="protein sequence ID" value="GJC82946.1"/>
    <property type="molecule type" value="Genomic_DNA"/>
</dbReference>
<feature type="coiled-coil region" evidence="1">
    <location>
        <begin position="60"/>
        <end position="87"/>
    </location>
</feature>
<proteinExistence type="predicted"/>
<keyword evidence="1" id="KW-0175">Coiled coil</keyword>
<organism evidence="2 3">
    <name type="scientific">Colletotrichum liriopes</name>
    <dbReference type="NCBI Taxonomy" id="708192"/>
    <lineage>
        <taxon>Eukaryota</taxon>
        <taxon>Fungi</taxon>
        <taxon>Dikarya</taxon>
        <taxon>Ascomycota</taxon>
        <taxon>Pezizomycotina</taxon>
        <taxon>Sordariomycetes</taxon>
        <taxon>Hypocreomycetidae</taxon>
        <taxon>Glomerellales</taxon>
        <taxon>Glomerellaceae</taxon>
        <taxon>Colletotrichum</taxon>
        <taxon>Colletotrichum spaethianum species complex</taxon>
    </lineage>
</organism>
<dbReference type="Proteomes" id="UP001055172">
    <property type="component" value="Unassembled WGS sequence"/>
</dbReference>
<reference evidence="2 3" key="1">
    <citation type="submission" date="2021-07" db="EMBL/GenBank/DDBJ databases">
        <title>Genome data of Colletotrichum spaethianum.</title>
        <authorList>
            <person name="Utami Y.D."/>
            <person name="Hiruma K."/>
        </authorList>
    </citation>
    <scope>NUCLEOTIDE SEQUENCE [LARGE SCALE GENOMIC DNA]</scope>
    <source>
        <strain evidence="2 3">MAFF 242679</strain>
    </source>
</reference>
<sequence>MEDDPTSTRTRDEEALKALADELLELEGDRDLQRVIVESFETAPNPEAYSNERSGAVRDLEAVSKTIEDKKHQKRRLERRIQAARTAERHSARDAAFGEDSNMWEARNRWGAGMWFFCSKVIFFGAPKILMLLHSRAVRVSALVSKLFK</sequence>
<evidence type="ECO:0000313" key="2">
    <source>
        <dbReference type="EMBL" id="GJC82946.1"/>
    </source>
</evidence>
<gene>
    <name evidence="2" type="ORF">ColLi_05784</name>
</gene>